<accession>A0ABU7D319</accession>
<evidence type="ECO:0000313" key="2">
    <source>
        <dbReference type="EMBL" id="MED6269336.1"/>
    </source>
</evidence>
<proteinExistence type="predicted"/>
<feature type="region of interest" description="Disordered" evidence="1">
    <location>
        <begin position="88"/>
        <end position="111"/>
    </location>
</feature>
<dbReference type="Proteomes" id="UP001352852">
    <property type="component" value="Unassembled WGS sequence"/>
</dbReference>
<sequence length="111" mass="11925">MTFILLSSRPVSYPENHYSLSPAGGDRVLPYRNPSASFSSPSPGLVALSVMGSPGFTPGSFVRYKTSPDRFGSVQRPLLPFEPHFSIGITSSGESSSGFTSQESTMERCKT</sequence>
<feature type="compositionally biased region" description="Low complexity" evidence="1">
    <location>
        <begin position="88"/>
        <end position="104"/>
    </location>
</feature>
<keyword evidence="3" id="KW-1185">Reference proteome</keyword>
<reference evidence="2 3" key="1">
    <citation type="submission" date="2021-06" db="EMBL/GenBank/DDBJ databases">
        <authorList>
            <person name="Palmer J.M."/>
        </authorList>
    </citation>
    <scope>NUCLEOTIDE SEQUENCE [LARGE SCALE GENOMIC DNA]</scope>
    <source>
        <strain evidence="2 3">CL_MEX2019</strain>
        <tissue evidence="2">Muscle</tissue>
    </source>
</reference>
<evidence type="ECO:0000256" key="1">
    <source>
        <dbReference type="SAM" id="MobiDB-lite"/>
    </source>
</evidence>
<protein>
    <submittedName>
        <fullName evidence="2">Uncharacterized protein</fullName>
    </submittedName>
</protein>
<dbReference type="EMBL" id="JAHUTJ010013730">
    <property type="protein sequence ID" value="MED6269336.1"/>
    <property type="molecule type" value="Genomic_DNA"/>
</dbReference>
<name>A0ABU7D319_9TELE</name>
<gene>
    <name evidence="2" type="ORF">CHARACLAT_032106</name>
</gene>
<organism evidence="2 3">
    <name type="scientific">Characodon lateralis</name>
    <dbReference type="NCBI Taxonomy" id="208331"/>
    <lineage>
        <taxon>Eukaryota</taxon>
        <taxon>Metazoa</taxon>
        <taxon>Chordata</taxon>
        <taxon>Craniata</taxon>
        <taxon>Vertebrata</taxon>
        <taxon>Euteleostomi</taxon>
        <taxon>Actinopterygii</taxon>
        <taxon>Neopterygii</taxon>
        <taxon>Teleostei</taxon>
        <taxon>Neoteleostei</taxon>
        <taxon>Acanthomorphata</taxon>
        <taxon>Ovalentaria</taxon>
        <taxon>Atherinomorphae</taxon>
        <taxon>Cyprinodontiformes</taxon>
        <taxon>Goodeidae</taxon>
        <taxon>Characodon</taxon>
    </lineage>
</organism>
<comment type="caution">
    <text evidence="2">The sequence shown here is derived from an EMBL/GenBank/DDBJ whole genome shotgun (WGS) entry which is preliminary data.</text>
</comment>
<feature type="non-terminal residue" evidence="2">
    <location>
        <position position="111"/>
    </location>
</feature>
<evidence type="ECO:0000313" key="3">
    <source>
        <dbReference type="Proteomes" id="UP001352852"/>
    </source>
</evidence>